<sequence>MITLNLWAAWLGIAAGLLSGVTLGLFFHRDTWLGGYASWPRRLLRLGHISCFGVAFLNLAFAATVRLTGELPHGQLASWLLVIGALTMPLVCALAAWKKPLRHLFFIPVFALLGAAAAVIGGGFAS</sequence>
<name>A0A1Y6C2T5_9NEIS</name>
<evidence type="ECO:0000313" key="2">
    <source>
        <dbReference type="EMBL" id="SMF38841.1"/>
    </source>
</evidence>
<dbReference type="RefSeq" id="WP_085277069.1">
    <property type="nucleotide sequence ID" value="NZ_FXAG01000017.1"/>
</dbReference>
<accession>A0A1Y6C2T5</accession>
<evidence type="ECO:0000313" key="3">
    <source>
        <dbReference type="Proteomes" id="UP000192920"/>
    </source>
</evidence>
<protein>
    <submittedName>
        <fullName evidence="2">Uncharacterized protein</fullName>
    </submittedName>
</protein>
<feature type="transmembrane region" description="Helical" evidence="1">
    <location>
        <begin position="104"/>
        <end position="125"/>
    </location>
</feature>
<feature type="transmembrane region" description="Helical" evidence="1">
    <location>
        <begin position="77"/>
        <end position="97"/>
    </location>
</feature>
<keyword evidence="1" id="KW-0812">Transmembrane</keyword>
<evidence type="ECO:0000256" key="1">
    <source>
        <dbReference type="SAM" id="Phobius"/>
    </source>
</evidence>
<dbReference type="AlphaFoldDB" id="A0A1Y6C2T5"/>
<gene>
    <name evidence="2" type="ORF">SAMN02745746_02937</name>
</gene>
<feature type="transmembrane region" description="Helical" evidence="1">
    <location>
        <begin position="6"/>
        <end position="26"/>
    </location>
</feature>
<keyword evidence="1" id="KW-0472">Membrane</keyword>
<organism evidence="2 3">
    <name type="scientific">Pseudogulbenkiania subflava DSM 22618</name>
    <dbReference type="NCBI Taxonomy" id="1123014"/>
    <lineage>
        <taxon>Bacteria</taxon>
        <taxon>Pseudomonadati</taxon>
        <taxon>Pseudomonadota</taxon>
        <taxon>Betaproteobacteria</taxon>
        <taxon>Neisseriales</taxon>
        <taxon>Chromobacteriaceae</taxon>
        <taxon>Pseudogulbenkiania</taxon>
    </lineage>
</organism>
<feature type="transmembrane region" description="Helical" evidence="1">
    <location>
        <begin position="46"/>
        <end position="65"/>
    </location>
</feature>
<dbReference type="EMBL" id="FXAG01000017">
    <property type="protein sequence ID" value="SMF38841.1"/>
    <property type="molecule type" value="Genomic_DNA"/>
</dbReference>
<dbReference type="Proteomes" id="UP000192920">
    <property type="component" value="Unassembled WGS sequence"/>
</dbReference>
<dbReference type="STRING" id="1123014.SAMN02745746_02937"/>
<reference evidence="3" key="1">
    <citation type="submission" date="2017-04" db="EMBL/GenBank/DDBJ databases">
        <authorList>
            <person name="Varghese N."/>
            <person name="Submissions S."/>
        </authorList>
    </citation>
    <scope>NUCLEOTIDE SEQUENCE [LARGE SCALE GENOMIC DNA]</scope>
    <source>
        <strain evidence="3">DSM 22618</strain>
    </source>
</reference>
<keyword evidence="1" id="KW-1133">Transmembrane helix</keyword>
<proteinExistence type="predicted"/>
<keyword evidence="3" id="KW-1185">Reference proteome</keyword>